<dbReference type="EMBL" id="CP049055">
    <property type="protein sequence ID" value="QII09392.1"/>
    <property type="molecule type" value="Genomic_DNA"/>
</dbReference>
<evidence type="ECO:0000313" key="2">
    <source>
        <dbReference type="EMBL" id="QII09392.1"/>
    </source>
</evidence>
<organism evidence="1">
    <name type="scientific">Kuenenia stuttgartiensis</name>
    <dbReference type="NCBI Taxonomy" id="174633"/>
    <lineage>
        <taxon>Bacteria</taxon>
        <taxon>Pseudomonadati</taxon>
        <taxon>Planctomycetota</taxon>
        <taxon>Candidatus Brocadiia</taxon>
        <taxon>Candidatus Brocadiales</taxon>
        <taxon>Candidatus Brocadiaceae</taxon>
        <taxon>Candidatus Kuenenia</taxon>
    </lineage>
</organism>
<proteinExistence type="predicted"/>
<reference evidence="1" key="2">
    <citation type="submission" date="2006-01" db="EMBL/GenBank/DDBJ databases">
        <authorList>
            <person name="Genoscope"/>
        </authorList>
    </citation>
    <scope>NUCLEOTIDE SEQUENCE</scope>
</reference>
<accession>Q1PVC9</accession>
<reference evidence="1" key="1">
    <citation type="journal article" date="2006" name="Nature">
        <title>Deciphering the evolution and metabolism of an anammox bacterium from a community genome.</title>
        <authorList>
            <person name="Strous M."/>
            <person name="Pelletier E."/>
            <person name="Mangenot S."/>
            <person name="Rattei T."/>
            <person name="Lehner A."/>
            <person name="Taylor M.W."/>
            <person name="Horn M."/>
            <person name="Daims H."/>
            <person name="Bartol-Mavel D."/>
            <person name="Wincker P."/>
            <person name="Barbe V."/>
            <person name="Fonknechten N."/>
            <person name="Vallenet D."/>
            <person name="Segurens B."/>
            <person name="Schenowitz-Truong C."/>
            <person name="Medigue C."/>
            <person name="Collingro A."/>
            <person name="Snel B."/>
            <person name="Dutilh B.E."/>
            <person name="OpDenCamp H.J.M."/>
            <person name="vanDerDrift C."/>
            <person name="Cirpus I."/>
            <person name="vanDePas-Schoonen K.T."/>
            <person name="Harhangi H.R."/>
            <person name="vanNiftrik L."/>
            <person name="Schmid M."/>
            <person name="Keltjens J."/>
            <person name="vanDeVossenberg J."/>
            <person name="Kartal B."/>
            <person name="Meier H."/>
            <person name="Frishman D."/>
            <person name="Huynen M.A."/>
            <person name="Mewes H."/>
            <person name="Weissenbach J."/>
            <person name="Jetten M.S.M."/>
            <person name="Wagner M."/>
            <person name="LePaslier D."/>
        </authorList>
    </citation>
    <scope>NUCLEOTIDE SEQUENCE</scope>
</reference>
<evidence type="ECO:0000313" key="3">
    <source>
        <dbReference type="Proteomes" id="UP000501926"/>
    </source>
</evidence>
<sequence length="54" mass="6431">MLRLYTMRQDLFLHFKCIACNVENKKALYFTLSLSLLQRYSRAILPVLLIFAHL</sequence>
<dbReference type="AlphaFoldDB" id="Q1PVC9"/>
<dbReference type="Proteomes" id="UP000501926">
    <property type="component" value="Chromosome"/>
</dbReference>
<name>Q1PVC9_KUEST</name>
<reference evidence="2 3" key="3">
    <citation type="submission" date="2020-02" db="EMBL/GenBank/DDBJ databases">
        <title>Newly sequenced genome of strain CSTR1 showed variability in Candidatus Kuenenia stuttgartiensis genomes.</title>
        <authorList>
            <person name="Ding C."/>
            <person name="Adrian L."/>
        </authorList>
    </citation>
    <scope>NUCLEOTIDE SEQUENCE [LARGE SCALE GENOMIC DNA]</scope>
    <source>
        <strain evidence="2 3">CSTR1</strain>
    </source>
</reference>
<gene>
    <name evidence="2" type="ORF">KsCSTR_00130</name>
    <name evidence="1" type="ORF">kustc0432</name>
</gene>
<dbReference type="EMBL" id="CT573073">
    <property type="protein sequence ID" value="CAJ71177.1"/>
    <property type="molecule type" value="Genomic_DNA"/>
</dbReference>
<protein>
    <submittedName>
        <fullName evidence="1">Uncharacterized protein</fullName>
    </submittedName>
</protein>
<evidence type="ECO:0000313" key="1">
    <source>
        <dbReference type="EMBL" id="CAJ71177.1"/>
    </source>
</evidence>